<dbReference type="NCBIfam" id="NF008854">
    <property type="entry name" value="PRK11892.1"/>
    <property type="match status" value="1"/>
</dbReference>
<dbReference type="FunFam" id="3.40.50.970:FF:000001">
    <property type="entry name" value="Pyruvate dehydrogenase E1 beta subunit"/>
    <property type="match status" value="1"/>
</dbReference>
<dbReference type="Gene3D" id="3.40.50.970">
    <property type="match status" value="1"/>
</dbReference>
<dbReference type="EMBL" id="HF951689">
    <property type="protein sequence ID" value="CCW35020.1"/>
    <property type="molecule type" value="Genomic_DNA"/>
</dbReference>
<keyword evidence="5" id="KW-0670">Pyruvate</keyword>
<dbReference type="FunFam" id="3.40.50.920:FF:000001">
    <property type="entry name" value="Pyruvate dehydrogenase E1 beta subunit"/>
    <property type="match status" value="1"/>
</dbReference>
<feature type="domain" description="Transketolase-like pyrimidine-binding" evidence="4">
    <location>
        <begin position="4"/>
        <end position="179"/>
    </location>
</feature>
<evidence type="ECO:0000256" key="2">
    <source>
        <dbReference type="ARBA" id="ARBA00023002"/>
    </source>
</evidence>
<dbReference type="SMART" id="SM00861">
    <property type="entry name" value="Transket_pyr"/>
    <property type="match status" value="1"/>
</dbReference>
<dbReference type="RefSeq" id="WP_016482565.1">
    <property type="nucleotide sequence ID" value="NC_021487.1"/>
</dbReference>
<dbReference type="NCBIfam" id="NF006667">
    <property type="entry name" value="PRK09212.1"/>
    <property type="match status" value="1"/>
</dbReference>
<dbReference type="Pfam" id="PF02780">
    <property type="entry name" value="Transketolase_C"/>
    <property type="match status" value="1"/>
</dbReference>
<reference evidence="6" key="1">
    <citation type="submission" date="2013-03" db="EMBL/GenBank/DDBJ databases">
        <title>Genome sequence of Chthonomonas calidirosea, the first sequenced genome from the Armatimonadetes phylum (formally candidate division OP10).</title>
        <authorList>
            <person name="Lee K.C.Y."/>
            <person name="Morgan X.C."/>
            <person name="Dunfield P.F."/>
            <person name="Tamas I."/>
            <person name="Houghton K.M."/>
            <person name="Vyssotski M."/>
            <person name="Ryan J.L.J."/>
            <person name="Lagutin K."/>
            <person name="McDonald I.R."/>
            <person name="Stott M.B."/>
        </authorList>
    </citation>
    <scope>NUCLEOTIDE SEQUENCE [LARGE SCALE GENOMIC DNA]</scope>
    <source>
        <strain evidence="6">DSM 23976 / ICMP 18418 / T49</strain>
    </source>
</reference>
<organism evidence="5 6">
    <name type="scientific">Chthonomonas calidirosea (strain DSM 23976 / ICMP 18418 / T49)</name>
    <dbReference type="NCBI Taxonomy" id="1303518"/>
    <lineage>
        <taxon>Bacteria</taxon>
        <taxon>Bacillati</taxon>
        <taxon>Armatimonadota</taxon>
        <taxon>Chthonomonadia</taxon>
        <taxon>Chthonomonadales</taxon>
        <taxon>Chthonomonadaceae</taxon>
        <taxon>Chthonomonas</taxon>
    </lineage>
</organism>
<accession>S0EUK6</accession>
<evidence type="ECO:0000313" key="6">
    <source>
        <dbReference type="Proteomes" id="UP000014227"/>
    </source>
</evidence>
<dbReference type="HOGENOM" id="CLU_012907_1_1_0"/>
<dbReference type="EC" id="1.2.4.1" evidence="5"/>
<keyword evidence="6" id="KW-1185">Reference proteome</keyword>
<protein>
    <submittedName>
        <fullName evidence="5">Pyruvate/2-oxoglutarate dehydrogenase complex,dehydrogenase (E1) component, eukaryotic type, beta subunit</fullName>
        <ecNumber evidence="5">1.2.4.1</ecNumber>
    </submittedName>
</protein>
<dbReference type="InParanoid" id="S0EUK6"/>
<dbReference type="InterPro" id="IPR029061">
    <property type="entry name" value="THDP-binding"/>
</dbReference>
<evidence type="ECO:0000256" key="3">
    <source>
        <dbReference type="ARBA" id="ARBA00023052"/>
    </source>
</evidence>
<keyword evidence="2 5" id="KW-0560">Oxidoreductase</keyword>
<gene>
    <name evidence="5" type="ORF">CCALI_01202</name>
</gene>
<dbReference type="InterPro" id="IPR009014">
    <property type="entry name" value="Transketo_C/PFOR_II"/>
</dbReference>
<dbReference type="eggNOG" id="COG0022">
    <property type="taxonomic scope" value="Bacteria"/>
</dbReference>
<dbReference type="Gene3D" id="3.40.50.920">
    <property type="match status" value="1"/>
</dbReference>
<evidence type="ECO:0000259" key="4">
    <source>
        <dbReference type="SMART" id="SM00861"/>
    </source>
</evidence>
<dbReference type="GO" id="GO:0004739">
    <property type="term" value="F:pyruvate dehydrogenase (acetyl-transferring) activity"/>
    <property type="evidence" value="ECO:0007669"/>
    <property type="project" value="UniProtKB-EC"/>
</dbReference>
<dbReference type="Pfam" id="PF02779">
    <property type="entry name" value="Transket_pyr"/>
    <property type="match status" value="1"/>
</dbReference>
<dbReference type="PATRIC" id="fig|1303518.3.peg.1224"/>
<dbReference type="InterPro" id="IPR033248">
    <property type="entry name" value="Transketolase_C"/>
</dbReference>
<dbReference type="SUPFAM" id="SSF52922">
    <property type="entry name" value="TK C-terminal domain-like"/>
    <property type="match status" value="1"/>
</dbReference>
<name>S0EUK6_CHTCT</name>
<dbReference type="SUPFAM" id="SSF52518">
    <property type="entry name" value="Thiamin diphosphate-binding fold (THDP-binding)"/>
    <property type="match status" value="1"/>
</dbReference>
<dbReference type="PANTHER" id="PTHR43257">
    <property type="entry name" value="PYRUVATE DEHYDROGENASE E1 COMPONENT BETA SUBUNIT"/>
    <property type="match status" value="1"/>
</dbReference>
<dbReference type="CDD" id="cd07036">
    <property type="entry name" value="TPP_PYR_E1-PDHc-beta_like"/>
    <property type="match status" value="1"/>
</dbReference>
<dbReference type="OrthoDB" id="8732661at2"/>
<dbReference type="PANTHER" id="PTHR43257:SF2">
    <property type="entry name" value="PYRUVATE DEHYDROGENASE E1 COMPONENT SUBUNIT BETA"/>
    <property type="match status" value="1"/>
</dbReference>
<evidence type="ECO:0000313" key="5">
    <source>
        <dbReference type="EMBL" id="CCW35020.1"/>
    </source>
</evidence>
<evidence type="ECO:0000256" key="1">
    <source>
        <dbReference type="ARBA" id="ARBA00001964"/>
    </source>
</evidence>
<dbReference type="FunCoup" id="S0EUK6">
    <property type="interactions" value="330"/>
</dbReference>
<sequence length="325" mass="35716">MARMRYNQALRLALAEEMERDPNVFICGEDVGQYQGTYRVTEGLFQQFGPRRVLDTPISEIGIAGLATGAAMVGLRPVAEFMTWSFALEAMDQLVNHAAKICYMSSGRIHCPVVFRGPAGVGTQLSAQHSQSLEAWYAHTPGFKVVVPSTPADAKGLLKAAIRDDNPVIFMEHASLYGLAGEVPEDPDFTIPLGVASIVREGSDVTLISYLRCLHLCLKAAEMLEKENISCEVIDLRTLVPLDMDTLLRSIKKTHHAVVVHDEWRNVSISAEIAARLYEQGYDELDAPIERVAGADVPMPYARNLERAAIPNENEIAAAVRRTLA</sequence>
<dbReference type="KEGG" id="ccz:CCALI_01202"/>
<dbReference type="AlphaFoldDB" id="S0EUK6"/>
<dbReference type="InterPro" id="IPR005475">
    <property type="entry name" value="Transketolase-like_Pyr-bd"/>
</dbReference>
<keyword evidence="3" id="KW-0786">Thiamine pyrophosphate</keyword>
<proteinExistence type="predicted"/>
<comment type="cofactor">
    <cofactor evidence="1">
        <name>thiamine diphosphate</name>
        <dbReference type="ChEBI" id="CHEBI:58937"/>
    </cofactor>
</comment>
<dbReference type="Proteomes" id="UP000014227">
    <property type="component" value="Chromosome I"/>
</dbReference>
<dbReference type="STRING" id="454171.CP488_02895"/>